<evidence type="ECO:0000313" key="2">
    <source>
        <dbReference type="Proteomes" id="UP000270094"/>
    </source>
</evidence>
<dbReference type="Proteomes" id="UP000270094">
    <property type="component" value="Unassembled WGS sequence"/>
</dbReference>
<organism evidence="1 2">
    <name type="scientific">Strongylus vulgaris</name>
    <name type="common">Blood worm</name>
    <dbReference type="NCBI Taxonomy" id="40348"/>
    <lineage>
        <taxon>Eukaryota</taxon>
        <taxon>Metazoa</taxon>
        <taxon>Ecdysozoa</taxon>
        <taxon>Nematoda</taxon>
        <taxon>Chromadorea</taxon>
        <taxon>Rhabditida</taxon>
        <taxon>Rhabditina</taxon>
        <taxon>Rhabditomorpha</taxon>
        <taxon>Strongyloidea</taxon>
        <taxon>Strongylidae</taxon>
        <taxon>Strongylus</taxon>
    </lineage>
</organism>
<sequence length="76" mass="8464">MKIGCTTNPMAPTFPDGTFNTNDECAIAQLPHIRLPVLGFLQSDHVERILLDREIELTYLNCEDCTPEDAVPAFLS</sequence>
<dbReference type="AlphaFoldDB" id="A0A3P7KFP6"/>
<protein>
    <submittedName>
        <fullName evidence="1">Uncharacterized protein</fullName>
    </submittedName>
</protein>
<accession>A0A3P7KFP6</accession>
<reference evidence="1 2" key="1">
    <citation type="submission" date="2018-11" db="EMBL/GenBank/DDBJ databases">
        <authorList>
            <consortium name="Pathogen Informatics"/>
        </authorList>
    </citation>
    <scope>NUCLEOTIDE SEQUENCE [LARGE SCALE GENOMIC DNA]</scope>
</reference>
<name>A0A3P7KFP6_STRVU</name>
<keyword evidence="2" id="KW-1185">Reference proteome</keyword>
<proteinExistence type="predicted"/>
<dbReference type="EMBL" id="UYYB01003293">
    <property type="protein sequence ID" value="VDM66612.1"/>
    <property type="molecule type" value="Genomic_DNA"/>
</dbReference>
<gene>
    <name evidence="1" type="ORF">SVUK_LOCUS1610</name>
</gene>
<evidence type="ECO:0000313" key="1">
    <source>
        <dbReference type="EMBL" id="VDM66612.1"/>
    </source>
</evidence>